<reference evidence="4" key="1">
    <citation type="submission" date="2022-06" db="EMBL/GenBank/DDBJ databases">
        <title>Isolation of gut microbiota from human fecal samples.</title>
        <authorList>
            <person name="Pamer E.G."/>
            <person name="Barat B."/>
            <person name="Waligurski E."/>
            <person name="Medina S."/>
            <person name="Paddock L."/>
            <person name="Mostad J."/>
        </authorList>
    </citation>
    <scope>NUCLEOTIDE SEQUENCE</scope>
    <source>
        <strain evidence="4">DFI.7.96</strain>
    </source>
</reference>
<dbReference type="GO" id="GO:0006796">
    <property type="term" value="P:phosphate-containing compound metabolic process"/>
    <property type="evidence" value="ECO:0007669"/>
    <property type="project" value="UniProtKB-ARBA"/>
</dbReference>
<dbReference type="RefSeq" id="WP_256136751.1">
    <property type="nucleotide sequence ID" value="NZ_JANGAB010000011.1"/>
</dbReference>
<comment type="caution">
    <text evidence="4">The sequence shown here is derived from an EMBL/GenBank/DDBJ whole genome shotgun (WGS) entry which is preliminary data.</text>
</comment>
<dbReference type="EMBL" id="JANGAB010000011">
    <property type="protein sequence ID" value="MCQ4950567.1"/>
    <property type="molecule type" value="Genomic_DNA"/>
</dbReference>
<dbReference type="InterPro" id="IPR011611">
    <property type="entry name" value="PfkB_dom"/>
</dbReference>
<keyword evidence="2 4" id="KW-0418">Kinase</keyword>
<organism evidence="4 5">
    <name type="scientific">Bittarella massiliensis</name>
    <name type="common">ex Durand et al. 2017</name>
    <dbReference type="NCBI Taxonomy" id="1720313"/>
    <lineage>
        <taxon>Bacteria</taxon>
        <taxon>Bacillati</taxon>
        <taxon>Bacillota</taxon>
        <taxon>Clostridia</taxon>
        <taxon>Eubacteriales</taxon>
        <taxon>Oscillospiraceae</taxon>
        <taxon>Bittarella (ex Durand et al. 2017)</taxon>
    </lineage>
</organism>
<dbReference type="Proteomes" id="UP001205063">
    <property type="component" value="Unassembled WGS sequence"/>
</dbReference>
<dbReference type="PANTHER" id="PTHR10584:SF167">
    <property type="entry name" value="PFKB DOMAIN PROTEIN"/>
    <property type="match status" value="1"/>
</dbReference>
<dbReference type="InterPro" id="IPR002139">
    <property type="entry name" value="Ribo/fructo_kinase"/>
</dbReference>
<proteinExistence type="predicted"/>
<dbReference type="PANTHER" id="PTHR10584">
    <property type="entry name" value="SUGAR KINASE"/>
    <property type="match status" value="1"/>
</dbReference>
<dbReference type="InterPro" id="IPR029056">
    <property type="entry name" value="Ribokinase-like"/>
</dbReference>
<dbReference type="SUPFAM" id="SSF53613">
    <property type="entry name" value="Ribokinase-like"/>
    <property type="match status" value="1"/>
</dbReference>
<name>A0AAW5KCI9_9FIRM</name>
<evidence type="ECO:0000313" key="4">
    <source>
        <dbReference type="EMBL" id="MCQ4950567.1"/>
    </source>
</evidence>
<feature type="domain" description="Carbohydrate kinase PfkB" evidence="3">
    <location>
        <begin position="6"/>
        <end position="297"/>
    </location>
</feature>
<evidence type="ECO:0000259" key="3">
    <source>
        <dbReference type="Pfam" id="PF00294"/>
    </source>
</evidence>
<protein>
    <submittedName>
        <fullName evidence="4">PfkB family carbohydrate kinase</fullName>
    </submittedName>
</protein>
<accession>A0AAW5KCI9</accession>
<sequence length="315" mass="33936">MEEEILFVGTINMGVSLYLPAVPTLWDTVKADETRLETDGTASRESVSAVLLGGRAAVLGRVGDDAFGQTMTETLRSRGVDVRGITVAEGVPSGMIFVHRVSGEQAPSLIYSAGANDSYRPGDLAEFESLFEGRKTVVISNRLPACAVTEAATMAKRHGAFVLLSATPVERLPLELYPSVDIVLPNEADVCTLTGRQEPDLKTARLALSTLLERGARTAILKYGADGVLIATGNEFLTLGQPEMGMEIDKNGDRNIFIAALALALNRGEELYSAAIYAQAAAFLSRAKEGIRAQVPTREELREHLRKNPIFSEQN</sequence>
<evidence type="ECO:0000256" key="1">
    <source>
        <dbReference type="ARBA" id="ARBA00022679"/>
    </source>
</evidence>
<dbReference type="PRINTS" id="PR00990">
    <property type="entry name" value="RIBOKINASE"/>
</dbReference>
<evidence type="ECO:0000313" key="5">
    <source>
        <dbReference type="Proteomes" id="UP001205063"/>
    </source>
</evidence>
<dbReference type="Pfam" id="PF00294">
    <property type="entry name" value="PfkB"/>
    <property type="match status" value="1"/>
</dbReference>
<dbReference type="Gene3D" id="3.40.1190.20">
    <property type="match status" value="1"/>
</dbReference>
<dbReference type="GO" id="GO:0016301">
    <property type="term" value="F:kinase activity"/>
    <property type="evidence" value="ECO:0007669"/>
    <property type="project" value="UniProtKB-KW"/>
</dbReference>
<dbReference type="AlphaFoldDB" id="A0AAW5KCI9"/>
<gene>
    <name evidence="4" type="ORF">NE646_12960</name>
</gene>
<keyword evidence="1" id="KW-0808">Transferase</keyword>
<evidence type="ECO:0000256" key="2">
    <source>
        <dbReference type="ARBA" id="ARBA00022777"/>
    </source>
</evidence>